<evidence type="ECO:0000256" key="6">
    <source>
        <dbReference type="ARBA" id="ARBA00023242"/>
    </source>
</evidence>
<dbReference type="PROSITE" id="PS00028">
    <property type="entry name" value="ZINC_FINGER_C2H2_1"/>
    <property type="match status" value="3"/>
</dbReference>
<evidence type="ECO:0000256" key="2">
    <source>
        <dbReference type="ARBA" id="ARBA00022723"/>
    </source>
</evidence>
<keyword evidence="3" id="KW-0677">Repeat</keyword>
<name>A0A3R7GTT3_CLOSI</name>
<dbReference type="GO" id="GO:0005634">
    <property type="term" value="C:nucleus"/>
    <property type="evidence" value="ECO:0007669"/>
    <property type="project" value="UniProtKB-SubCell"/>
</dbReference>
<feature type="domain" description="C2H2-type" evidence="8">
    <location>
        <begin position="319"/>
        <end position="346"/>
    </location>
</feature>
<evidence type="ECO:0000259" key="8">
    <source>
        <dbReference type="PROSITE" id="PS50157"/>
    </source>
</evidence>
<dbReference type="InterPro" id="IPR036236">
    <property type="entry name" value="Znf_C2H2_sf"/>
</dbReference>
<dbReference type="OrthoDB" id="2311693at2759"/>
<evidence type="ECO:0000313" key="9">
    <source>
        <dbReference type="EMBL" id="KAG5455220.1"/>
    </source>
</evidence>
<dbReference type="STRING" id="79923.A0A3R7GTT3"/>
<proteinExistence type="predicted"/>
<dbReference type="Gene3D" id="3.30.160.60">
    <property type="entry name" value="Classic Zinc Finger"/>
    <property type="match status" value="3"/>
</dbReference>
<dbReference type="PROSITE" id="PS50157">
    <property type="entry name" value="ZINC_FINGER_C2H2_2"/>
    <property type="match status" value="3"/>
</dbReference>
<feature type="region of interest" description="Disordered" evidence="7">
    <location>
        <begin position="187"/>
        <end position="209"/>
    </location>
</feature>
<organism evidence="9 10">
    <name type="scientific">Clonorchis sinensis</name>
    <name type="common">Chinese liver fluke</name>
    <dbReference type="NCBI Taxonomy" id="79923"/>
    <lineage>
        <taxon>Eukaryota</taxon>
        <taxon>Metazoa</taxon>
        <taxon>Spiralia</taxon>
        <taxon>Lophotrochozoa</taxon>
        <taxon>Platyhelminthes</taxon>
        <taxon>Trematoda</taxon>
        <taxon>Digenea</taxon>
        <taxon>Opisthorchiida</taxon>
        <taxon>Opisthorchiata</taxon>
        <taxon>Opisthorchiidae</taxon>
        <taxon>Clonorchis</taxon>
    </lineage>
</organism>
<dbReference type="PANTHER" id="PTHR24394">
    <property type="entry name" value="ZINC FINGER PROTEIN"/>
    <property type="match status" value="1"/>
</dbReference>
<dbReference type="FunFam" id="3.30.160.60:FF:000446">
    <property type="entry name" value="Zinc finger protein"/>
    <property type="match status" value="1"/>
</dbReference>
<dbReference type="InterPro" id="IPR013087">
    <property type="entry name" value="Znf_C2H2_type"/>
</dbReference>
<dbReference type="AlphaFoldDB" id="A0A3R7GTT3"/>
<accession>A0A3R7GTT3</accession>
<dbReference type="Proteomes" id="UP000286415">
    <property type="component" value="Unassembled WGS sequence"/>
</dbReference>
<dbReference type="SMART" id="SM00355">
    <property type="entry name" value="ZnF_C2H2"/>
    <property type="match status" value="3"/>
</dbReference>
<evidence type="ECO:0000256" key="5">
    <source>
        <dbReference type="ARBA" id="ARBA00022833"/>
    </source>
</evidence>
<dbReference type="GO" id="GO:0000981">
    <property type="term" value="F:DNA-binding transcription factor activity, RNA polymerase II-specific"/>
    <property type="evidence" value="ECO:0007669"/>
    <property type="project" value="TreeGrafter"/>
</dbReference>
<dbReference type="InParanoid" id="A0A3R7GTT3"/>
<dbReference type="PANTHER" id="PTHR24394:SF44">
    <property type="entry name" value="ZINC FINGER PROTEIN 271-LIKE"/>
    <property type="match status" value="1"/>
</dbReference>
<keyword evidence="5" id="KW-0862">Zinc</keyword>
<dbReference type="Pfam" id="PF00096">
    <property type="entry name" value="zf-C2H2"/>
    <property type="match status" value="3"/>
</dbReference>
<keyword evidence="4" id="KW-0863">Zinc-finger</keyword>
<reference evidence="9 10" key="1">
    <citation type="journal article" date="2018" name="Biotechnol. Adv.">
        <title>Improved genomic resources and new bioinformatic workflow for the carcinogenic parasite Clonorchis sinensis: Biotechnological implications.</title>
        <authorList>
            <person name="Wang D."/>
            <person name="Korhonen P.K."/>
            <person name="Gasser R.B."/>
            <person name="Young N.D."/>
        </authorList>
    </citation>
    <scope>NUCLEOTIDE SEQUENCE [LARGE SCALE GENOMIC DNA]</scope>
    <source>
        <strain evidence="9">Cs-k2</strain>
    </source>
</reference>
<feature type="domain" description="C2H2-type" evidence="8">
    <location>
        <begin position="284"/>
        <end position="312"/>
    </location>
</feature>
<comment type="caution">
    <text evidence="9">The sequence shown here is derived from an EMBL/GenBank/DDBJ whole genome shotgun (WGS) entry which is preliminary data.</text>
</comment>
<dbReference type="GO" id="GO:0008270">
    <property type="term" value="F:zinc ion binding"/>
    <property type="evidence" value="ECO:0007669"/>
    <property type="project" value="UniProtKB-KW"/>
</dbReference>
<evidence type="ECO:0000256" key="4">
    <source>
        <dbReference type="ARBA" id="ARBA00022771"/>
    </source>
</evidence>
<evidence type="ECO:0000256" key="7">
    <source>
        <dbReference type="SAM" id="MobiDB-lite"/>
    </source>
</evidence>
<feature type="compositionally biased region" description="Basic and acidic residues" evidence="7">
    <location>
        <begin position="197"/>
        <end position="209"/>
    </location>
</feature>
<sequence length="385" mass="43642">MTRVLRHLRYEYFSFVFKSSMPSCDALKPENVRADDARLRALTLHKTNLAKTLTKRVRHKVTCTGDDVVGLVTFATFGQRNKARVLRIGRYAALLMYVPLSLHLADALEAILKTYVPLTADSQDRVLHSLQMQITVGGNVSHVRELPVTKGGNHTEVTCNTAEHSKQTYNIQAPNNINRRNDRAKYSTLHSTSPASEEERNGNIKKNDVPRTNEVENTFVHFSVNKQRKLLARLLVAPVIDYPEQNGRKRMSNFSYNCGMLEKSSEGTCELKTQSPIPPDANIYACEYCSKQFTHPWSLKEHKAVVHYGEGITQNMRHNLCPVCGKIFVRKVAFSRHMRDHSIERPFVCKFCGMSFSTVYTRSRHQRTKHPGAEECTNSGLSSAS</sequence>
<dbReference type="SUPFAM" id="SSF57667">
    <property type="entry name" value="beta-beta-alpha zinc fingers"/>
    <property type="match status" value="2"/>
</dbReference>
<evidence type="ECO:0000313" key="10">
    <source>
        <dbReference type="Proteomes" id="UP000286415"/>
    </source>
</evidence>
<keyword evidence="10" id="KW-1185">Reference proteome</keyword>
<evidence type="ECO:0000256" key="1">
    <source>
        <dbReference type="ARBA" id="ARBA00004123"/>
    </source>
</evidence>
<gene>
    <name evidence="9" type="ORF">CSKR_106475</name>
</gene>
<reference evidence="9 10" key="2">
    <citation type="journal article" date="2021" name="Genomics">
        <title>High-quality reference genome for Clonorchis sinensis.</title>
        <authorList>
            <person name="Young N.D."/>
            <person name="Stroehlein A.J."/>
            <person name="Kinkar L."/>
            <person name="Wang T."/>
            <person name="Sohn W.M."/>
            <person name="Chang B.C.H."/>
            <person name="Kaur P."/>
            <person name="Weisz D."/>
            <person name="Dudchenko O."/>
            <person name="Aiden E.L."/>
            <person name="Korhonen P.K."/>
            <person name="Gasser R.B."/>
        </authorList>
    </citation>
    <scope>NUCLEOTIDE SEQUENCE [LARGE SCALE GENOMIC DNA]</scope>
    <source>
        <strain evidence="9">Cs-k2</strain>
    </source>
</reference>
<feature type="domain" description="C2H2-type" evidence="8">
    <location>
        <begin position="347"/>
        <end position="375"/>
    </location>
</feature>
<dbReference type="EMBL" id="NIRI02000005">
    <property type="protein sequence ID" value="KAG5455220.1"/>
    <property type="molecule type" value="Genomic_DNA"/>
</dbReference>
<evidence type="ECO:0000256" key="3">
    <source>
        <dbReference type="ARBA" id="ARBA00022737"/>
    </source>
</evidence>
<comment type="subcellular location">
    <subcellularLocation>
        <location evidence="1">Nucleus</location>
    </subcellularLocation>
</comment>
<keyword evidence="6" id="KW-0539">Nucleus</keyword>
<protein>
    <submittedName>
        <fullName evidence="9">Zinc finger protein 579</fullName>
    </submittedName>
</protein>
<keyword evidence="2" id="KW-0479">Metal-binding</keyword>